<name>A0A1L9PW50_ASPVE</name>
<reference evidence="2" key="1">
    <citation type="journal article" date="2017" name="Genome Biol.">
        <title>Comparative genomics reveals high biological diversity and specific adaptations in the industrially and medically important fungal genus Aspergillus.</title>
        <authorList>
            <person name="de Vries R.P."/>
            <person name="Riley R."/>
            <person name="Wiebenga A."/>
            <person name="Aguilar-Osorio G."/>
            <person name="Amillis S."/>
            <person name="Uchima C.A."/>
            <person name="Anderluh G."/>
            <person name="Asadollahi M."/>
            <person name="Askin M."/>
            <person name="Barry K."/>
            <person name="Battaglia E."/>
            <person name="Bayram O."/>
            <person name="Benocci T."/>
            <person name="Braus-Stromeyer S.A."/>
            <person name="Caldana C."/>
            <person name="Canovas D."/>
            <person name="Cerqueira G.C."/>
            <person name="Chen F."/>
            <person name="Chen W."/>
            <person name="Choi C."/>
            <person name="Clum A."/>
            <person name="Dos Santos R.A."/>
            <person name="Damasio A.R."/>
            <person name="Diallinas G."/>
            <person name="Emri T."/>
            <person name="Fekete E."/>
            <person name="Flipphi M."/>
            <person name="Freyberg S."/>
            <person name="Gallo A."/>
            <person name="Gournas C."/>
            <person name="Habgood R."/>
            <person name="Hainaut M."/>
            <person name="Harispe M.L."/>
            <person name="Henrissat B."/>
            <person name="Hilden K.S."/>
            <person name="Hope R."/>
            <person name="Hossain A."/>
            <person name="Karabika E."/>
            <person name="Karaffa L."/>
            <person name="Karanyi Z."/>
            <person name="Krasevec N."/>
            <person name="Kuo A."/>
            <person name="Kusch H."/>
            <person name="LaButti K."/>
            <person name="Lagendijk E.L."/>
            <person name="Lapidus A."/>
            <person name="Levasseur A."/>
            <person name="Lindquist E."/>
            <person name="Lipzen A."/>
            <person name="Logrieco A.F."/>
            <person name="MacCabe A."/>
            <person name="Maekelae M.R."/>
            <person name="Malavazi I."/>
            <person name="Melin P."/>
            <person name="Meyer V."/>
            <person name="Mielnichuk N."/>
            <person name="Miskei M."/>
            <person name="Molnar A.P."/>
            <person name="Mule G."/>
            <person name="Ngan C.Y."/>
            <person name="Orejas M."/>
            <person name="Orosz E."/>
            <person name="Ouedraogo J.P."/>
            <person name="Overkamp K.M."/>
            <person name="Park H.-S."/>
            <person name="Perrone G."/>
            <person name="Piumi F."/>
            <person name="Punt P.J."/>
            <person name="Ram A.F."/>
            <person name="Ramon A."/>
            <person name="Rauscher S."/>
            <person name="Record E."/>
            <person name="Riano-Pachon D.M."/>
            <person name="Robert V."/>
            <person name="Roehrig J."/>
            <person name="Ruller R."/>
            <person name="Salamov A."/>
            <person name="Salih N.S."/>
            <person name="Samson R.A."/>
            <person name="Sandor E."/>
            <person name="Sanguinetti M."/>
            <person name="Schuetze T."/>
            <person name="Sepcic K."/>
            <person name="Shelest E."/>
            <person name="Sherlock G."/>
            <person name="Sophianopoulou V."/>
            <person name="Squina F.M."/>
            <person name="Sun H."/>
            <person name="Susca A."/>
            <person name="Todd R.B."/>
            <person name="Tsang A."/>
            <person name="Unkles S.E."/>
            <person name="van de Wiele N."/>
            <person name="van Rossen-Uffink D."/>
            <person name="Oliveira J.V."/>
            <person name="Vesth T.C."/>
            <person name="Visser J."/>
            <person name="Yu J.-H."/>
            <person name="Zhou M."/>
            <person name="Andersen M.R."/>
            <person name="Archer D.B."/>
            <person name="Baker S.E."/>
            <person name="Benoit I."/>
            <person name="Brakhage A.A."/>
            <person name="Braus G.H."/>
            <person name="Fischer R."/>
            <person name="Frisvad J.C."/>
            <person name="Goldman G.H."/>
            <person name="Houbraken J."/>
            <person name="Oakley B."/>
            <person name="Pocsi I."/>
            <person name="Scazzocchio C."/>
            <person name="Seiboth B."/>
            <person name="vanKuyk P.A."/>
            <person name="Wortman J."/>
            <person name="Dyer P.S."/>
            <person name="Grigoriev I.V."/>
        </authorList>
    </citation>
    <scope>NUCLEOTIDE SEQUENCE [LARGE SCALE GENOMIC DNA]</scope>
    <source>
        <strain evidence="2">CBS 583.65</strain>
    </source>
</reference>
<evidence type="ECO:0000313" key="1">
    <source>
        <dbReference type="EMBL" id="OJJ05751.1"/>
    </source>
</evidence>
<evidence type="ECO:0000313" key="2">
    <source>
        <dbReference type="Proteomes" id="UP000184073"/>
    </source>
</evidence>
<dbReference type="EMBL" id="KV878133">
    <property type="protein sequence ID" value="OJJ05751.1"/>
    <property type="molecule type" value="Genomic_DNA"/>
</dbReference>
<dbReference type="VEuPathDB" id="FungiDB:ASPVEDRAFT_75034"/>
<proteinExistence type="predicted"/>
<gene>
    <name evidence="1" type="ORF">ASPVEDRAFT_75034</name>
</gene>
<sequence>MKTIVTSTPLSPGSETDFVGFYHTGTRVQPLTCHPSYTFGLRTESENNGACCQTLDDESESESCYYATRCTDGLQVFKDGKSASCDGGVPCVEVPLYEWETSTDSGWSVTLAWCFTSFGSELASAFYYNAMTTYSTTGMLSVYK</sequence>
<dbReference type="Proteomes" id="UP000184073">
    <property type="component" value="Unassembled WGS sequence"/>
</dbReference>
<dbReference type="RefSeq" id="XP_040671513.1">
    <property type="nucleotide sequence ID" value="XM_040816279.1"/>
</dbReference>
<dbReference type="OrthoDB" id="10489231at2759"/>
<accession>A0A1L9PW50</accession>
<feature type="non-terminal residue" evidence="1">
    <location>
        <position position="144"/>
    </location>
</feature>
<protein>
    <submittedName>
        <fullName evidence="1">Uncharacterized protein</fullName>
    </submittedName>
</protein>
<organism evidence="1 2">
    <name type="scientific">Aspergillus versicolor CBS 583.65</name>
    <dbReference type="NCBI Taxonomy" id="1036611"/>
    <lineage>
        <taxon>Eukaryota</taxon>
        <taxon>Fungi</taxon>
        <taxon>Dikarya</taxon>
        <taxon>Ascomycota</taxon>
        <taxon>Pezizomycotina</taxon>
        <taxon>Eurotiomycetes</taxon>
        <taxon>Eurotiomycetidae</taxon>
        <taxon>Eurotiales</taxon>
        <taxon>Aspergillaceae</taxon>
        <taxon>Aspergillus</taxon>
        <taxon>Aspergillus subgen. Nidulantes</taxon>
    </lineage>
</organism>
<dbReference type="GeneID" id="63731790"/>
<keyword evidence="2" id="KW-1185">Reference proteome</keyword>
<dbReference type="AlphaFoldDB" id="A0A1L9PW50"/>